<accession>A0A378WZR8</accession>
<reference evidence="1 2" key="1">
    <citation type="submission" date="2018-06" db="EMBL/GenBank/DDBJ databases">
        <authorList>
            <consortium name="Pathogen Informatics"/>
            <person name="Doyle S."/>
        </authorList>
    </citation>
    <scope>NUCLEOTIDE SEQUENCE [LARGE SCALE GENOMIC DNA]</scope>
    <source>
        <strain evidence="1 2">NCTC13184</strain>
    </source>
</reference>
<sequence>MDTDPVSPGTDLPSVVEKGFTYVETTDRIKSPPYVERTPKSLLKSAKAPGKTFLPQHPVIAHG</sequence>
<dbReference type="Proteomes" id="UP000255082">
    <property type="component" value="Unassembled WGS sequence"/>
</dbReference>
<dbReference type="AlphaFoldDB" id="A0A378WZR8"/>
<organism evidence="1 2">
    <name type="scientific">Nocardia africana</name>
    <dbReference type="NCBI Taxonomy" id="134964"/>
    <lineage>
        <taxon>Bacteria</taxon>
        <taxon>Bacillati</taxon>
        <taxon>Actinomycetota</taxon>
        <taxon>Actinomycetes</taxon>
        <taxon>Mycobacteriales</taxon>
        <taxon>Nocardiaceae</taxon>
        <taxon>Nocardia</taxon>
    </lineage>
</organism>
<proteinExistence type="predicted"/>
<gene>
    <name evidence="1" type="ORF">NCTC13184_05369</name>
</gene>
<evidence type="ECO:0000313" key="1">
    <source>
        <dbReference type="EMBL" id="SUA46836.1"/>
    </source>
</evidence>
<dbReference type="EMBL" id="UGRU01000001">
    <property type="protein sequence ID" value="SUA46836.1"/>
    <property type="molecule type" value="Genomic_DNA"/>
</dbReference>
<protein>
    <submittedName>
        <fullName evidence="1">Uncharacterized protein</fullName>
    </submittedName>
</protein>
<evidence type="ECO:0000313" key="2">
    <source>
        <dbReference type="Proteomes" id="UP000255082"/>
    </source>
</evidence>
<name>A0A378WZR8_9NOCA</name>